<evidence type="ECO:0000256" key="1">
    <source>
        <dbReference type="SAM" id="MobiDB-lite"/>
    </source>
</evidence>
<proteinExistence type="predicted"/>
<feature type="region of interest" description="Disordered" evidence="1">
    <location>
        <begin position="1"/>
        <end position="29"/>
    </location>
</feature>
<dbReference type="Proteomes" id="UP000061018">
    <property type="component" value="Chromosome"/>
</dbReference>
<gene>
    <name evidence="2" type="ORF">SAM23877_2646</name>
</gene>
<name>A0A0K2ARE3_STRA7</name>
<dbReference type="EMBL" id="CP012382">
    <property type="protein sequence ID" value="AKZ55695.1"/>
    <property type="molecule type" value="Genomic_DNA"/>
</dbReference>
<protein>
    <submittedName>
        <fullName evidence="2">Uncharacterized protein</fullName>
    </submittedName>
</protein>
<dbReference type="AlphaFoldDB" id="A0A0K2ARE3"/>
<sequence>MTVGVSTDASHPRKPHSFRMRAPSGPDRERLSACVTGWLDCGGAVLSERVRSACTPSCAAVAASTRLLSVTSLRLTRFPPPRSATRSSSRPCSSSTATL</sequence>
<feature type="region of interest" description="Disordered" evidence="1">
    <location>
        <begin position="78"/>
        <end position="99"/>
    </location>
</feature>
<evidence type="ECO:0000313" key="3">
    <source>
        <dbReference type="Proteomes" id="UP000061018"/>
    </source>
</evidence>
<organism evidence="2 3">
    <name type="scientific">Streptomyces ambofaciens (strain ATCC 23877 / 3486 / DSM 40053 / JCM 4204 / NBRC 12836 / NRRL B-2516)</name>
    <dbReference type="NCBI Taxonomy" id="278992"/>
    <lineage>
        <taxon>Bacteria</taxon>
        <taxon>Bacillati</taxon>
        <taxon>Actinomycetota</taxon>
        <taxon>Actinomycetes</taxon>
        <taxon>Kitasatosporales</taxon>
        <taxon>Streptomycetaceae</taxon>
        <taxon>Streptomyces</taxon>
    </lineage>
</organism>
<accession>A0A0K2ARE3</accession>
<reference evidence="3" key="1">
    <citation type="journal article" date="2015" name="J. Biotechnol.">
        <title>Complete genome sequence of Streptomyces ambofaciens ATCC 23877, the spiramycin producer.</title>
        <authorList>
            <person name="Thibessard A."/>
            <person name="Haas D."/>
            <person name="Gerbaud C."/>
            <person name="Aigle B."/>
            <person name="Lautru S."/>
            <person name="Pernodet J.L."/>
            <person name="Leblond P."/>
        </authorList>
    </citation>
    <scope>NUCLEOTIDE SEQUENCE [LARGE SCALE GENOMIC DNA]</scope>
    <source>
        <strain evidence="3">ATCC 23877 / 3486 / DSM 40053 / JCM 4204 / NBRC 12836 / NRRL B-2516</strain>
    </source>
</reference>
<evidence type="ECO:0000313" key="2">
    <source>
        <dbReference type="EMBL" id="AKZ55695.1"/>
    </source>
</evidence>
<dbReference type="KEGG" id="samb:SAM23877_2646"/>